<feature type="compositionally biased region" description="Acidic residues" evidence="1">
    <location>
        <begin position="415"/>
        <end position="430"/>
    </location>
</feature>
<keyword evidence="2" id="KW-0472">Membrane</keyword>
<reference evidence="4 5" key="1">
    <citation type="submission" date="2014-06" db="EMBL/GenBank/DDBJ databases">
        <authorList>
            <consortium name="DOE Joint Genome Institute"/>
            <person name="Kuo A."/>
            <person name="Kohler A."/>
            <person name="Nagy L.G."/>
            <person name="Floudas D."/>
            <person name="Copeland A."/>
            <person name="Barry K.W."/>
            <person name="Cichocki N."/>
            <person name="Veneault-Fourrey C."/>
            <person name="LaButti K."/>
            <person name="Lindquist E.A."/>
            <person name="Lipzen A."/>
            <person name="Lundell T."/>
            <person name="Morin E."/>
            <person name="Murat C."/>
            <person name="Sun H."/>
            <person name="Tunlid A."/>
            <person name="Henrissat B."/>
            <person name="Grigoriev I.V."/>
            <person name="Hibbett D.S."/>
            <person name="Martin F."/>
            <person name="Nordberg H.P."/>
            <person name="Cantor M.N."/>
            <person name="Hua S.X."/>
        </authorList>
    </citation>
    <scope>NUCLEOTIDE SEQUENCE [LARGE SCALE GENOMIC DNA]</scope>
    <source>
        <strain evidence="4 5">ATCC 200175</strain>
    </source>
</reference>
<keyword evidence="2" id="KW-1133">Transmembrane helix</keyword>
<dbReference type="AlphaFoldDB" id="A0A0C9TAT6"/>
<evidence type="ECO:0000256" key="2">
    <source>
        <dbReference type="SAM" id="Phobius"/>
    </source>
</evidence>
<feature type="compositionally biased region" description="Basic and acidic residues" evidence="1">
    <location>
        <begin position="441"/>
        <end position="450"/>
    </location>
</feature>
<dbReference type="PROSITE" id="PS00028">
    <property type="entry name" value="ZINC_FINGER_C2H2_1"/>
    <property type="match status" value="2"/>
</dbReference>
<feature type="compositionally biased region" description="Basic and acidic residues" evidence="1">
    <location>
        <begin position="32"/>
        <end position="57"/>
    </location>
</feature>
<feature type="transmembrane region" description="Helical" evidence="2">
    <location>
        <begin position="460"/>
        <end position="479"/>
    </location>
</feature>
<dbReference type="InterPro" id="IPR013087">
    <property type="entry name" value="Znf_C2H2_type"/>
</dbReference>
<dbReference type="EMBL" id="KN821059">
    <property type="protein sequence ID" value="KIJ05327.1"/>
    <property type="molecule type" value="Genomic_DNA"/>
</dbReference>
<feature type="compositionally biased region" description="Acidic residues" evidence="1">
    <location>
        <begin position="124"/>
        <end position="136"/>
    </location>
</feature>
<evidence type="ECO:0000259" key="3">
    <source>
        <dbReference type="PROSITE" id="PS00028"/>
    </source>
</evidence>
<feature type="compositionally biased region" description="Basic and acidic residues" evidence="1">
    <location>
        <begin position="110"/>
        <end position="120"/>
    </location>
</feature>
<organism evidence="4 5">
    <name type="scientific">Paxillus involutus ATCC 200175</name>
    <dbReference type="NCBI Taxonomy" id="664439"/>
    <lineage>
        <taxon>Eukaryota</taxon>
        <taxon>Fungi</taxon>
        <taxon>Dikarya</taxon>
        <taxon>Basidiomycota</taxon>
        <taxon>Agaricomycotina</taxon>
        <taxon>Agaricomycetes</taxon>
        <taxon>Agaricomycetidae</taxon>
        <taxon>Boletales</taxon>
        <taxon>Paxilineae</taxon>
        <taxon>Paxillaceae</taxon>
        <taxon>Paxillus</taxon>
    </lineage>
</organism>
<proteinExistence type="predicted"/>
<keyword evidence="2" id="KW-0812">Transmembrane</keyword>
<feature type="domain" description="C2H2-type" evidence="3">
    <location>
        <begin position="297"/>
        <end position="318"/>
    </location>
</feature>
<feature type="region of interest" description="Disordered" evidence="1">
    <location>
        <begin position="389"/>
        <end position="408"/>
    </location>
</feature>
<dbReference type="Gene3D" id="3.30.160.60">
    <property type="entry name" value="Classic Zinc Finger"/>
    <property type="match status" value="1"/>
</dbReference>
<accession>A0A0C9TAT6</accession>
<evidence type="ECO:0000313" key="4">
    <source>
        <dbReference type="EMBL" id="KIJ05327.1"/>
    </source>
</evidence>
<feature type="compositionally biased region" description="Polar residues" evidence="1">
    <location>
        <begin position="389"/>
        <end position="400"/>
    </location>
</feature>
<evidence type="ECO:0000256" key="1">
    <source>
        <dbReference type="SAM" id="MobiDB-lite"/>
    </source>
</evidence>
<dbReference type="HOGENOM" id="CLU_562711_0_0_1"/>
<feature type="region of interest" description="Disordered" evidence="1">
    <location>
        <begin position="98"/>
        <end position="146"/>
    </location>
</feature>
<feature type="region of interest" description="Disordered" evidence="1">
    <location>
        <begin position="413"/>
        <end position="459"/>
    </location>
</feature>
<sequence>MLRQSGCCQLEYQAPHLVHEARLNTHFYSSDHEVAEHPPHENAKHKESHQEHEEAKHNGTFQCSHCSLKFYTIHEKDAHEKSRHLSSTVPRIGYARKQLASPGTSQCSHAEVDESSHDPAESQTSDEETSSLDEEDISHPSDDGPSIARSQDLICRSAIYKQPCTCSISQRPPTSPLSSACDDDKFDDLPDDASSIASGGGDGQDGPAEDFQAACLCIFCSQVFDTDEDLRGHICASRGTIFQFPFHCSFCYTQFDDESSLLKHLEEDRISFRCHLCQMLSCSNDMLQDHLLDHPACCKCGKVFIDDLALCDHVGSEHPIVVCWDCDGAVVEQDSLELHYAVSPEHPSCRFCGVGKRIPDDMEEHIKNQHATELHDSTPNDIAVSQSNGQAAIDSSSNMTGDEESVLVEKQPATDNEDGLGPEALGEPEPEPPSPTSVETPMHEEHHEPHTSPPQTEPSLSLTIAPLLCSAALLLLFVIRRCRRK</sequence>
<reference evidence="5" key="2">
    <citation type="submission" date="2015-01" db="EMBL/GenBank/DDBJ databases">
        <title>Evolutionary Origins and Diversification of the Mycorrhizal Mutualists.</title>
        <authorList>
            <consortium name="DOE Joint Genome Institute"/>
            <consortium name="Mycorrhizal Genomics Consortium"/>
            <person name="Kohler A."/>
            <person name="Kuo A."/>
            <person name="Nagy L.G."/>
            <person name="Floudas D."/>
            <person name="Copeland A."/>
            <person name="Barry K.W."/>
            <person name="Cichocki N."/>
            <person name="Veneault-Fourrey C."/>
            <person name="LaButti K."/>
            <person name="Lindquist E.A."/>
            <person name="Lipzen A."/>
            <person name="Lundell T."/>
            <person name="Morin E."/>
            <person name="Murat C."/>
            <person name="Riley R."/>
            <person name="Ohm R."/>
            <person name="Sun H."/>
            <person name="Tunlid A."/>
            <person name="Henrissat B."/>
            <person name="Grigoriev I.V."/>
            <person name="Hibbett D.S."/>
            <person name="Martin F."/>
        </authorList>
    </citation>
    <scope>NUCLEOTIDE SEQUENCE [LARGE SCALE GENOMIC DNA]</scope>
    <source>
        <strain evidence="5">ATCC 200175</strain>
    </source>
</reference>
<name>A0A0C9TAT6_PAXIN</name>
<dbReference type="Proteomes" id="UP000053647">
    <property type="component" value="Unassembled WGS sequence"/>
</dbReference>
<gene>
    <name evidence="4" type="ORF">PAXINDRAFT_21398</name>
</gene>
<feature type="domain" description="C2H2-type" evidence="3">
    <location>
        <begin position="63"/>
        <end position="84"/>
    </location>
</feature>
<dbReference type="SMART" id="SM00355">
    <property type="entry name" value="ZnF_C2H2"/>
    <property type="match status" value="6"/>
</dbReference>
<keyword evidence="5" id="KW-1185">Reference proteome</keyword>
<evidence type="ECO:0000313" key="5">
    <source>
        <dbReference type="Proteomes" id="UP000053647"/>
    </source>
</evidence>
<dbReference type="OrthoDB" id="6105938at2759"/>
<protein>
    <recommendedName>
        <fullName evidence="3">C2H2-type domain-containing protein</fullName>
    </recommendedName>
</protein>
<feature type="region of interest" description="Disordered" evidence="1">
    <location>
        <begin position="32"/>
        <end position="58"/>
    </location>
</feature>